<protein>
    <submittedName>
        <fullName evidence="1">Uncharacterized protein</fullName>
    </submittedName>
</protein>
<proteinExistence type="predicted"/>
<evidence type="ECO:0000313" key="1">
    <source>
        <dbReference type="EMBL" id="EZA51884.1"/>
    </source>
</evidence>
<evidence type="ECO:0000313" key="2">
    <source>
        <dbReference type="Proteomes" id="UP000053097"/>
    </source>
</evidence>
<dbReference type="EMBL" id="KK107366">
    <property type="protein sequence ID" value="EZA51884.1"/>
    <property type="molecule type" value="Genomic_DNA"/>
</dbReference>
<reference evidence="1 2" key="1">
    <citation type="journal article" date="2014" name="Curr. Biol.">
        <title>The genome of the clonal raider ant Cerapachys biroi.</title>
        <authorList>
            <person name="Oxley P.R."/>
            <person name="Ji L."/>
            <person name="Fetter-Pruneda I."/>
            <person name="McKenzie S.K."/>
            <person name="Li C."/>
            <person name="Hu H."/>
            <person name="Zhang G."/>
            <person name="Kronauer D.J."/>
        </authorList>
    </citation>
    <scope>NUCLEOTIDE SEQUENCE [LARGE SCALE GENOMIC DNA]</scope>
</reference>
<accession>A0A026WA31</accession>
<dbReference type="AlphaFoldDB" id="A0A026WA31"/>
<sequence length="82" mass="9422">MSRHPIIITQLRPVRPSLDNRLTARNYRNFESAGVGGRPRRHRSGFMAWPLFRSACSPVDVNDRSANTNPIKVRYSRFPADL</sequence>
<name>A0A026WA31_OOCBI</name>
<organism evidence="1 2">
    <name type="scientific">Ooceraea biroi</name>
    <name type="common">Clonal raider ant</name>
    <name type="synonym">Cerapachys biroi</name>
    <dbReference type="NCBI Taxonomy" id="2015173"/>
    <lineage>
        <taxon>Eukaryota</taxon>
        <taxon>Metazoa</taxon>
        <taxon>Ecdysozoa</taxon>
        <taxon>Arthropoda</taxon>
        <taxon>Hexapoda</taxon>
        <taxon>Insecta</taxon>
        <taxon>Pterygota</taxon>
        <taxon>Neoptera</taxon>
        <taxon>Endopterygota</taxon>
        <taxon>Hymenoptera</taxon>
        <taxon>Apocrita</taxon>
        <taxon>Aculeata</taxon>
        <taxon>Formicoidea</taxon>
        <taxon>Formicidae</taxon>
        <taxon>Dorylinae</taxon>
        <taxon>Ooceraea</taxon>
    </lineage>
</organism>
<gene>
    <name evidence="1" type="ORF">X777_09187</name>
</gene>
<dbReference type="Proteomes" id="UP000053097">
    <property type="component" value="Unassembled WGS sequence"/>
</dbReference>
<keyword evidence="2" id="KW-1185">Reference proteome</keyword>